<reference evidence="1 2" key="1">
    <citation type="journal article" date="2021" name="Sci. Rep.">
        <title>The distribution of antibiotic resistance genes in chicken gut microbiota commensals.</title>
        <authorList>
            <person name="Juricova H."/>
            <person name="Matiasovicova J."/>
            <person name="Kubasova T."/>
            <person name="Cejkova D."/>
            <person name="Rychlik I."/>
        </authorList>
    </citation>
    <scope>NUCLEOTIDE SEQUENCE [LARGE SCALE GENOMIC DNA]</scope>
    <source>
        <strain evidence="1 2">An829</strain>
    </source>
</reference>
<dbReference type="Proteomes" id="UP000715095">
    <property type="component" value="Unassembled WGS sequence"/>
</dbReference>
<proteinExistence type="predicted"/>
<comment type="caution">
    <text evidence="1">The sequence shown here is derived from an EMBL/GenBank/DDBJ whole genome shotgun (WGS) entry which is preliminary data.</text>
</comment>
<organism evidence="1 2">
    <name type="scientific">Sutterella massiliensis</name>
    <dbReference type="NCBI Taxonomy" id="1816689"/>
    <lineage>
        <taxon>Bacteria</taxon>
        <taxon>Pseudomonadati</taxon>
        <taxon>Pseudomonadota</taxon>
        <taxon>Betaproteobacteria</taxon>
        <taxon>Burkholderiales</taxon>
        <taxon>Sutterellaceae</taxon>
        <taxon>Sutterella</taxon>
    </lineage>
</organism>
<keyword evidence="2" id="KW-1185">Reference proteome</keyword>
<protein>
    <submittedName>
        <fullName evidence="1">Uncharacterized protein</fullName>
    </submittedName>
</protein>
<evidence type="ECO:0000313" key="2">
    <source>
        <dbReference type="Proteomes" id="UP000715095"/>
    </source>
</evidence>
<gene>
    <name evidence="1" type="ORF">H6A60_07170</name>
</gene>
<dbReference type="EMBL" id="JACJJC010000009">
    <property type="protein sequence ID" value="MBM6704261.1"/>
    <property type="molecule type" value="Genomic_DNA"/>
</dbReference>
<sequence>MTPIERLKLVAELTALHNTAPEANEADRVKQSERIHEVRSLLTGNEDENEGKAEPLEWHEISGAKLPPPYFPCVITPAEAARSPFFKHLYDEQQRIVKEIRIEDGKAMFAVPSGTAIEKGLNQLK</sequence>
<name>A0ABS2DSH0_9BURK</name>
<accession>A0ABS2DSH0</accession>
<evidence type="ECO:0000313" key="1">
    <source>
        <dbReference type="EMBL" id="MBM6704261.1"/>
    </source>
</evidence>
<dbReference type="RefSeq" id="WP_205102796.1">
    <property type="nucleotide sequence ID" value="NZ_JACJJC010000009.1"/>
</dbReference>